<evidence type="ECO:0000256" key="5">
    <source>
        <dbReference type="ARBA" id="ARBA00048791"/>
    </source>
</evidence>
<dbReference type="GO" id="GO:0009264">
    <property type="term" value="P:deoxyribonucleotide catabolic process"/>
    <property type="evidence" value="ECO:0007669"/>
    <property type="project" value="UniProtKB-UniRule"/>
</dbReference>
<keyword evidence="3 7" id="KW-0456">Lyase</keyword>
<dbReference type="HAMAP" id="MF_00114">
    <property type="entry name" value="DeoC_type1"/>
    <property type="match status" value="1"/>
</dbReference>
<accession>A0A369KX08</accession>
<sequence>MENVIWSKKMVKFSHQNLEQDYYFREELLNNFSSKKLTKIIDSTLLKQNIAKTEIDKLCQEAITFDFRAVCLPPCFLQQAKKLIENSSVQLCTVVAFPLGFQTLETKIHEIENALINGVDEIDFVQNVSLVKEQNWSELKLEYQAVVRAAKNKIVKVILETALLSEEEIYQCSYLAASSGIHIVKTSTGFASRGALLSDVKIMRAALNQFQQETGVYVGIKASGGVRNHHDALQFVQEGAIRIGTSSGCNIVNQRESTTNY</sequence>
<dbReference type="PANTHER" id="PTHR10889:SF1">
    <property type="entry name" value="DEOXYRIBOSE-PHOSPHATE ALDOLASE"/>
    <property type="match status" value="1"/>
</dbReference>
<comment type="subcellular location">
    <subcellularLocation>
        <location evidence="7">Cytoplasm</location>
    </subcellularLocation>
</comment>
<dbReference type="AlphaFoldDB" id="A0A369KX08"/>
<comment type="function">
    <text evidence="6 7">Catalyzes a reversible aldol reaction between acetaldehyde and D-glyceraldehyde 3-phosphate to generate 2-deoxy-D-ribose 5-phosphate.</text>
</comment>
<dbReference type="EC" id="4.1.2.4" evidence="7"/>
<dbReference type="EMBL" id="QOVW01000063">
    <property type="protein sequence ID" value="RDB36273.1"/>
    <property type="molecule type" value="Genomic_DNA"/>
</dbReference>
<comment type="pathway">
    <text evidence="7">Carbohydrate degradation; 2-deoxy-D-ribose 1-phosphate degradation; D-glyceraldehyde 3-phosphate and acetaldehyde from 2-deoxy-alpha-D-ribose 1-phosphate: step 2/2.</text>
</comment>
<dbReference type="PANTHER" id="PTHR10889">
    <property type="entry name" value="DEOXYRIBOSE-PHOSPHATE ALDOLASE"/>
    <property type="match status" value="1"/>
</dbReference>
<gene>
    <name evidence="7 8" type="primary">deoC</name>
    <name evidence="8" type="ORF">DCC88_05715</name>
</gene>
<dbReference type="GO" id="GO:0006018">
    <property type="term" value="P:2-deoxyribose 1-phosphate catabolic process"/>
    <property type="evidence" value="ECO:0007669"/>
    <property type="project" value="UniProtKB-UniRule"/>
</dbReference>
<evidence type="ECO:0000256" key="3">
    <source>
        <dbReference type="ARBA" id="ARBA00023239"/>
    </source>
</evidence>
<dbReference type="UniPathway" id="UPA00002">
    <property type="reaction ID" value="UER00468"/>
</dbReference>
<evidence type="ECO:0000256" key="7">
    <source>
        <dbReference type="HAMAP-Rule" id="MF_00114"/>
    </source>
</evidence>
<dbReference type="GO" id="GO:0016052">
    <property type="term" value="P:carbohydrate catabolic process"/>
    <property type="evidence" value="ECO:0007669"/>
    <property type="project" value="TreeGrafter"/>
</dbReference>
<dbReference type="FunFam" id="3.20.20.70:FF:000044">
    <property type="entry name" value="Deoxyribose-phosphate aldolase"/>
    <property type="match status" value="1"/>
</dbReference>
<keyword evidence="2 7" id="KW-0963">Cytoplasm</keyword>
<dbReference type="InterPro" id="IPR028581">
    <property type="entry name" value="DeoC_typeI"/>
</dbReference>
<evidence type="ECO:0000256" key="6">
    <source>
        <dbReference type="ARBA" id="ARBA00056337"/>
    </source>
</evidence>
<evidence type="ECO:0000313" key="9">
    <source>
        <dbReference type="Proteomes" id="UP000253934"/>
    </source>
</evidence>
<feature type="active site" description="Proton donor/acceptor" evidence="7">
    <location>
        <position position="221"/>
    </location>
</feature>
<dbReference type="InterPro" id="IPR011343">
    <property type="entry name" value="DeoC"/>
</dbReference>
<dbReference type="Gene3D" id="3.20.20.70">
    <property type="entry name" value="Aldolase class I"/>
    <property type="match status" value="1"/>
</dbReference>
<evidence type="ECO:0000256" key="1">
    <source>
        <dbReference type="ARBA" id="ARBA00010936"/>
    </source>
</evidence>
<dbReference type="SMART" id="SM01133">
    <property type="entry name" value="DeoC"/>
    <property type="match status" value="1"/>
</dbReference>
<keyword evidence="4 7" id="KW-0704">Schiff base</keyword>
<dbReference type="Proteomes" id="UP000253934">
    <property type="component" value="Unassembled WGS sequence"/>
</dbReference>
<evidence type="ECO:0000256" key="4">
    <source>
        <dbReference type="ARBA" id="ARBA00023270"/>
    </source>
</evidence>
<protein>
    <recommendedName>
        <fullName evidence="7">Deoxyribose-phosphate aldolase</fullName>
        <shortName evidence="7">DERA</shortName>
        <ecNumber evidence="7">4.1.2.4</ecNumber>
    </recommendedName>
    <alternativeName>
        <fullName evidence="7">2-deoxy-D-ribose 5-phosphate aldolase</fullName>
    </alternativeName>
    <alternativeName>
        <fullName evidence="7">Phosphodeoxyriboaldolase</fullName>
        <shortName evidence="7">Deoxyriboaldolase</shortName>
    </alternativeName>
</protein>
<comment type="catalytic activity">
    <reaction evidence="5 7">
        <text>2-deoxy-D-ribose 5-phosphate = D-glyceraldehyde 3-phosphate + acetaldehyde</text>
        <dbReference type="Rhea" id="RHEA:12821"/>
        <dbReference type="ChEBI" id="CHEBI:15343"/>
        <dbReference type="ChEBI" id="CHEBI:59776"/>
        <dbReference type="ChEBI" id="CHEBI:62877"/>
        <dbReference type="EC" id="4.1.2.4"/>
    </reaction>
</comment>
<proteinExistence type="inferred from homology"/>
<keyword evidence="9" id="KW-1185">Reference proteome</keyword>
<dbReference type="InterPro" id="IPR013785">
    <property type="entry name" value="Aldolase_TIM"/>
</dbReference>
<name>A0A369KX08_9BACT</name>
<dbReference type="CDD" id="cd00959">
    <property type="entry name" value="DeoC"/>
    <property type="match status" value="1"/>
</dbReference>
<organism evidence="8 9">
    <name type="scientific">Spirobacillus cienkowskii</name>
    <dbReference type="NCBI Taxonomy" id="495820"/>
    <lineage>
        <taxon>Bacteria</taxon>
        <taxon>Pseudomonadati</taxon>
        <taxon>Bdellovibrionota</taxon>
        <taxon>Oligoflexia</taxon>
        <taxon>Silvanigrellales</taxon>
        <taxon>Spirobacillus</taxon>
    </lineage>
</organism>
<dbReference type="GO" id="GO:0005737">
    <property type="term" value="C:cytoplasm"/>
    <property type="evidence" value="ECO:0007669"/>
    <property type="project" value="UniProtKB-SubCell"/>
</dbReference>
<dbReference type="SUPFAM" id="SSF51569">
    <property type="entry name" value="Aldolase"/>
    <property type="match status" value="1"/>
</dbReference>
<dbReference type="GO" id="GO:0004139">
    <property type="term" value="F:deoxyribose-phosphate aldolase activity"/>
    <property type="evidence" value="ECO:0007669"/>
    <property type="project" value="UniProtKB-UniRule"/>
</dbReference>
<dbReference type="NCBIfam" id="TIGR00126">
    <property type="entry name" value="deoC"/>
    <property type="match status" value="1"/>
</dbReference>
<comment type="similarity">
    <text evidence="1 7">Belongs to the DeoC/FbaB aldolase family. DeoC type 1 subfamily.</text>
</comment>
<evidence type="ECO:0000256" key="2">
    <source>
        <dbReference type="ARBA" id="ARBA00022490"/>
    </source>
</evidence>
<reference evidence="8" key="1">
    <citation type="submission" date="2018-04" db="EMBL/GenBank/DDBJ databases">
        <title>Draft genome sequence of the Candidatus Spirobacillus cienkowskii, a pathogen of freshwater Daphnia species, reconstructed from hemolymph metagenomic reads.</title>
        <authorList>
            <person name="Bresciani L."/>
            <person name="Lemos L.N."/>
            <person name="Wale N."/>
            <person name="Lin J.Y."/>
            <person name="Fernandes G.R."/>
            <person name="Duffy M.A."/>
            <person name="Rodrigues J.M."/>
        </authorList>
    </citation>
    <scope>NUCLEOTIDE SEQUENCE [LARGE SCALE GENOMIC DNA]</scope>
    <source>
        <strain evidence="8">Binning01</strain>
    </source>
</reference>
<dbReference type="PIRSF" id="PIRSF001357">
    <property type="entry name" value="DeoC"/>
    <property type="match status" value="1"/>
</dbReference>
<dbReference type="Pfam" id="PF01791">
    <property type="entry name" value="DeoC"/>
    <property type="match status" value="1"/>
</dbReference>
<comment type="caution">
    <text evidence="8">The sequence shown here is derived from an EMBL/GenBank/DDBJ whole genome shotgun (WGS) entry which is preliminary data.</text>
</comment>
<dbReference type="InterPro" id="IPR002915">
    <property type="entry name" value="DeoC/FbaB/LacD_aldolase"/>
</dbReference>
<evidence type="ECO:0000313" key="8">
    <source>
        <dbReference type="EMBL" id="RDB36273.1"/>
    </source>
</evidence>
<feature type="active site" description="Schiff-base intermediate with acetaldehyde" evidence="7">
    <location>
        <position position="185"/>
    </location>
</feature>
<feature type="active site" description="Proton donor/acceptor" evidence="7">
    <location>
        <position position="123"/>
    </location>
</feature>